<feature type="domain" description="Fibronectin type-III" evidence="7">
    <location>
        <begin position="404"/>
        <end position="494"/>
    </location>
</feature>
<gene>
    <name evidence="8" type="ORF">SAMN05421637_2552</name>
</gene>
<feature type="domain" description="Fibronectin type-III" evidence="7">
    <location>
        <begin position="768"/>
        <end position="860"/>
    </location>
</feature>
<evidence type="ECO:0000256" key="1">
    <source>
        <dbReference type="ARBA" id="ARBA00022737"/>
    </source>
</evidence>
<dbReference type="GO" id="GO:0000272">
    <property type="term" value="P:polysaccharide catabolic process"/>
    <property type="evidence" value="ECO:0007669"/>
    <property type="project" value="UniProtKB-KW"/>
</dbReference>
<evidence type="ECO:0000313" key="9">
    <source>
        <dbReference type="Proteomes" id="UP000183315"/>
    </source>
</evidence>
<feature type="compositionally biased region" description="Low complexity" evidence="4">
    <location>
        <begin position="850"/>
        <end position="863"/>
    </location>
</feature>
<keyword evidence="9" id="KW-1185">Reference proteome</keyword>
<name>A0A1H7AWN4_9MICO</name>
<reference evidence="9" key="1">
    <citation type="submission" date="2016-10" db="EMBL/GenBank/DDBJ databases">
        <authorList>
            <person name="Varghese N."/>
        </authorList>
    </citation>
    <scope>NUCLEOTIDE SEQUENCE [LARGE SCALE GENOMIC DNA]</scope>
    <source>
        <strain evidence="9">DSM 24868</strain>
    </source>
</reference>
<keyword evidence="2" id="KW-0378">Hydrolase</keyword>
<dbReference type="PROSITE" id="PS50853">
    <property type="entry name" value="FN3"/>
    <property type="match status" value="4"/>
</dbReference>
<feature type="domain" description="Fibronectin type-III" evidence="7">
    <location>
        <begin position="589"/>
        <end position="679"/>
    </location>
</feature>
<dbReference type="CDD" id="cd00063">
    <property type="entry name" value="FN3"/>
    <property type="match status" value="2"/>
</dbReference>
<evidence type="ECO:0000256" key="6">
    <source>
        <dbReference type="SAM" id="SignalP"/>
    </source>
</evidence>
<evidence type="ECO:0000256" key="4">
    <source>
        <dbReference type="SAM" id="MobiDB-lite"/>
    </source>
</evidence>
<proteinExistence type="predicted"/>
<evidence type="ECO:0000256" key="2">
    <source>
        <dbReference type="ARBA" id="ARBA00023295"/>
    </source>
</evidence>
<keyword evidence="5" id="KW-0472">Membrane</keyword>
<keyword evidence="6" id="KW-0732">Signal</keyword>
<evidence type="ECO:0000256" key="3">
    <source>
        <dbReference type="ARBA" id="ARBA00023326"/>
    </source>
</evidence>
<dbReference type="SUPFAM" id="SSF49265">
    <property type="entry name" value="Fibronectin type III"/>
    <property type="match status" value="3"/>
</dbReference>
<keyword evidence="2" id="KW-0326">Glycosidase</keyword>
<dbReference type="InterPro" id="IPR036116">
    <property type="entry name" value="FN3_sf"/>
</dbReference>
<evidence type="ECO:0000256" key="5">
    <source>
        <dbReference type="SAM" id="Phobius"/>
    </source>
</evidence>
<dbReference type="PANTHER" id="PTHR13817:SF73">
    <property type="entry name" value="FIBRONECTIN TYPE-III DOMAIN-CONTAINING PROTEIN"/>
    <property type="match status" value="1"/>
</dbReference>
<dbReference type="OrthoDB" id="3187809at2"/>
<dbReference type="eggNOG" id="COG4733">
    <property type="taxonomic scope" value="Bacteria"/>
</dbReference>
<dbReference type="AlphaFoldDB" id="A0A1H7AWN4"/>
<dbReference type="RefSeq" id="WP_143059022.1">
    <property type="nucleotide sequence ID" value="NZ_BBLU01000019.1"/>
</dbReference>
<dbReference type="SMART" id="SM00060">
    <property type="entry name" value="FN3"/>
    <property type="match status" value="5"/>
</dbReference>
<feature type="signal peptide" evidence="6">
    <location>
        <begin position="1"/>
        <end position="36"/>
    </location>
</feature>
<organism evidence="8 9">
    <name type="scientific">Demequina mangrovi</name>
    <dbReference type="NCBI Taxonomy" id="1043493"/>
    <lineage>
        <taxon>Bacteria</taxon>
        <taxon>Bacillati</taxon>
        <taxon>Actinomycetota</taxon>
        <taxon>Actinomycetes</taxon>
        <taxon>Micrococcales</taxon>
        <taxon>Demequinaceae</taxon>
        <taxon>Demequina</taxon>
    </lineage>
</organism>
<evidence type="ECO:0000259" key="7">
    <source>
        <dbReference type="PROSITE" id="PS50853"/>
    </source>
</evidence>
<keyword evidence="3" id="KW-0624">Polysaccharide degradation</keyword>
<protein>
    <recommendedName>
        <fullName evidence="7">Fibronectin type-III domain-containing protein</fullName>
    </recommendedName>
</protein>
<dbReference type="Gene3D" id="2.60.40.10">
    <property type="entry name" value="Immunoglobulins"/>
    <property type="match status" value="5"/>
</dbReference>
<dbReference type="GO" id="GO:0016798">
    <property type="term" value="F:hydrolase activity, acting on glycosyl bonds"/>
    <property type="evidence" value="ECO:0007669"/>
    <property type="project" value="UniProtKB-KW"/>
</dbReference>
<feature type="region of interest" description="Disordered" evidence="4">
    <location>
        <begin position="844"/>
        <end position="870"/>
    </location>
</feature>
<dbReference type="PANTHER" id="PTHR13817">
    <property type="entry name" value="TITIN"/>
    <property type="match status" value="1"/>
</dbReference>
<dbReference type="Proteomes" id="UP000183315">
    <property type="component" value="Unassembled WGS sequence"/>
</dbReference>
<keyword evidence="5" id="KW-1133">Transmembrane helix</keyword>
<keyword evidence="3" id="KW-0119">Carbohydrate metabolism</keyword>
<feature type="transmembrane region" description="Helical" evidence="5">
    <location>
        <begin position="1023"/>
        <end position="1045"/>
    </location>
</feature>
<dbReference type="STRING" id="1043493.SAMN05421637_2552"/>
<dbReference type="InterPro" id="IPR003961">
    <property type="entry name" value="FN3_dom"/>
</dbReference>
<dbReference type="InterPro" id="IPR050964">
    <property type="entry name" value="Striated_Muscle_Regulatory"/>
</dbReference>
<dbReference type="EMBL" id="FNZI01000007">
    <property type="protein sequence ID" value="SEJ65465.1"/>
    <property type="molecule type" value="Genomic_DNA"/>
</dbReference>
<sequence length="1057" mass="105720">MTTSNLGVPVARHRIGAAALLTALVGVVCLPSAAHADPLDPDYTVDSPSVHLSQGSTLASGGDMYDGGYLSFTVDGATSGETLTLDEDSSPSTALGVVSLVDGVVYLGDGAAANAIGQTSSTLDGEGGSELRVEFTSPITNPSFEEGSLGWTSIESRVDVGVTKIAGYTIEDTVDWAARAGRNYSDPSDPTPVYPPNEDNNVPSSLGSYTTSVTPDQHSDGAASLRLLSQSITTSAGNDVVHGPAVYSSEFQATAGDDIYFDWRALGGDDAYDVFGYLLNTESGVQTELIDAVGASATATTAWATVDAEIPATGTYRFVFVSGTFDFTGGLAAGASLYVDNVRVYGSKVSSAVVNGLVDRVRYARTASSQAAVQEARNVSVHVANVDGSVTADEDLPVTVNATTPGTPGVSVVTAGDGQIAVTLTAPASDGGAPITGYEFSTDGGATWTATPGGLLLFTLDDLTNGRLYELSFRAVNGVGASAATAEHEATPYTVPNAPSVQSATAGDGAATVVVDEPGFDGGAPITQHQYSIDGGTTWIEVPEVGTTFTITGLTNGVEYEVVSRAINAAGTSATSAAVAVTPRTVPSAPGVASITPADGAVEIELTAPSSDGGSAVIRYEYSIDGGLTWEPFAAGAPGITVTGLTNGSDYAFTFRAVNGAGEGSSSGSFHVSPYTVPGAPTVAVVSVGDGMVEARITAPSSNGGSAVTGYEYSLDGGATWSTAPAAGASFSIDGLSNGEAHELVARAINVAGAGASSAPGAFTPLAVPAAPTITDVVPMDGRLVVSFDGDDDPTSLAERYEYSLDGGDTWAAVPDGVSAFTISGLTNGREYAVVLRGVNAAGDGAVSDPATGTPATAPWTGASDEAGDAATPELEPAVTEMLVDGSPVKPAVTAAGNEVGIEGGGIRIGIVARNADGSERELTADGALIMVNDGIVTVSGEGLLPGSTADVWAFSTPTFIGSVIVGADGTFTQDFAVPSTLAAGEHTLQVNGVNAAGETVSAQTGILVADADSDGILAATGASGFAVLGVAFTLVLAGGALLAVRRRATVSAMPRG</sequence>
<feature type="compositionally biased region" description="Polar residues" evidence="4">
    <location>
        <begin position="198"/>
        <end position="216"/>
    </location>
</feature>
<dbReference type="InterPro" id="IPR013783">
    <property type="entry name" value="Ig-like_fold"/>
</dbReference>
<keyword evidence="1" id="KW-0677">Repeat</keyword>
<keyword evidence="5" id="KW-0812">Transmembrane</keyword>
<dbReference type="eggNOG" id="COG2931">
    <property type="taxonomic scope" value="Bacteria"/>
</dbReference>
<feature type="domain" description="Fibronectin type-III" evidence="7">
    <location>
        <begin position="495"/>
        <end position="588"/>
    </location>
</feature>
<feature type="region of interest" description="Disordered" evidence="4">
    <location>
        <begin position="181"/>
        <end position="218"/>
    </location>
</feature>
<feature type="chain" id="PRO_5010234786" description="Fibronectin type-III domain-containing protein" evidence="6">
    <location>
        <begin position="37"/>
        <end position="1057"/>
    </location>
</feature>
<accession>A0A1H7AWN4</accession>
<evidence type="ECO:0000313" key="8">
    <source>
        <dbReference type="EMBL" id="SEJ65465.1"/>
    </source>
</evidence>